<feature type="transmembrane region" description="Helical" evidence="1">
    <location>
        <begin position="61"/>
        <end position="80"/>
    </location>
</feature>
<evidence type="ECO:0000313" key="2">
    <source>
        <dbReference type="EMBL" id="KAA6397374.1"/>
    </source>
</evidence>
<dbReference type="AlphaFoldDB" id="A0A5J4WQM5"/>
<dbReference type="Proteomes" id="UP000324800">
    <property type="component" value="Unassembled WGS sequence"/>
</dbReference>
<evidence type="ECO:0000256" key="1">
    <source>
        <dbReference type="SAM" id="Phobius"/>
    </source>
</evidence>
<accession>A0A5J4WQM5</accession>
<reference evidence="2 3" key="1">
    <citation type="submission" date="2019-03" db="EMBL/GenBank/DDBJ databases">
        <title>Single cell metagenomics reveals metabolic interactions within the superorganism composed of flagellate Streblomastix strix and complex community of Bacteroidetes bacteria on its surface.</title>
        <authorList>
            <person name="Treitli S.C."/>
            <person name="Kolisko M."/>
            <person name="Husnik F."/>
            <person name="Keeling P."/>
            <person name="Hampl V."/>
        </authorList>
    </citation>
    <scope>NUCLEOTIDE SEQUENCE [LARGE SCALE GENOMIC DNA]</scope>
    <source>
        <strain evidence="2">ST1C</strain>
    </source>
</reference>
<proteinExistence type="predicted"/>
<keyword evidence="1" id="KW-0472">Membrane</keyword>
<keyword evidence="1" id="KW-0812">Transmembrane</keyword>
<protein>
    <submittedName>
        <fullName evidence="2">Uncharacterized protein</fullName>
    </submittedName>
</protein>
<sequence>MSINFYFFYDFSTLVAKLRSVACNLAGAAQIRHSYACQVIPETDFIIIINKQFSRFIQSRVYFFSYFLLIYVIYVSYFAVSEILIQVCDAVFEIKFRRFLQVNFLATLTEVSSANFQLTDFAVDYVAFATPNYASVKVAANMGGFQYFLPCLMKVMIAEADFDVNHVICGETWRAFEIWQKVKKDQFIKNN</sequence>
<name>A0A5J4WQM5_9EUKA</name>
<keyword evidence="1" id="KW-1133">Transmembrane helix</keyword>
<dbReference type="EMBL" id="SNRW01001195">
    <property type="protein sequence ID" value="KAA6397374.1"/>
    <property type="molecule type" value="Genomic_DNA"/>
</dbReference>
<comment type="caution">
    <text evidence="2">The sequence shown here is derived from an EMBL/GenBank/DDBJ whole genome shotgun (WGS) entry which is preliminary data.</text>
</comment>
<gene>
    <name evidence="2" type="ORF">EZS28_007095</name>
</gene>
<organism evidence="2 3">
    <name type="scientific">Streblomastix strix</name>
    <dbReference type="NCBI Taxonomy" id="222440"/>
    <lineage>
        <taxon>Eukaryota</taxon>
        <taxon>Metamonada</taxon>
        <taxon>Preaxostyla</taxon>
        <taxon>Oxymonadida</taxon>
        <taxon>Streblomastigidae</taxon>
        <taxon>Streblomastix</taxon>
    </lineage>
</organism>
<evidence type="ECO:0000313" key="3">
    <source>
        <dbReference type="Proteomes" id="UP000324800"/>
    </source>
</evidence>